<accession>F0LKI6</accession>
<keyword evidence="2" id="KW-1185">Reference proteome</keyword>
<dbReference type="KEGG" id="tba:TERMP_01845"/>
<dbReference type="HOGENOM" id="CLU_178226_0_0_2"/>
<sequence length="70" mass="8498">MKRRKLKRIDDEFAEVIIQFFEMLLIEKKFKDEARLLFLMSENRKDWIEVYSTDVRQLVAVKLFSSADLL</sequence>
<proteinExistence type="predicted"/>
<evidence type="ECO:0000313" key="2">
    <source>
        <dbReference type="Proteomes" id="UP000007478"/>
    </source>
</evidence>
<dbReference type="PATRIC" id="fig|391623.17.peg.1844"/>
<gene>
    <name evidence="1" type="ordered locus">TERMP_01845</name>
</gene>
<dbReference type="eggNOG" id="arCOG13984">
    <property type="taxonomic scope" value="Archaea"/>
</dbReference>
<dbReference type="Proteomes" id="UP000007478">
    <property type="component" value="Chromosome"/>
</dbReference>
<protein>
    <submittedName>
        <fullName evidence="1">Uncharacterized protein</fullName>
    </submittedName>
</protein>
<organism evidence="1 2">
    <name type="scientific">Thermococcus barophilus (strain DSM 11836 / MP)</name>
    <dbReference type="NCBI Taxonomy" id="391623"/>
    <lineage>
        <taxon>Archaea</taxon>
        <taxon>Methanobacteriati</taxon>
        <taxon>Methanobacteriota</taxon>
        <taxon>Thermococci</taxon>
        <taxon>Thermococcales</taxon>
        <taxon>Thermococcaceae</taxon>
        <taxon>Thermococcus</taxon>
    </lineage>
</organism>
<name>F0LKI6_THEBM</name>
<evidence type="ECO:0000313" key="1">
    <source>
        <dbReference type="EMBL" id="ADT84820.1"/>
    </source>
</evidence>
<dbReference type="EMBL" id="CP002372">
    <property type="protein sequence ID" value="ADT84820.1"/>
    <property type="molecule type" value="Genomic_DNA"/>
</dbReference>
<reference evidence="1 2" key="1">
    <citation type="journal article" date="2011" name="J. Bacteriol.">
        <title>Complete genome sequence of the hyperthermophilic, piezophilic, heterotrophic, and carboxydotrophic archaeon Thermococcus barophilus MP.</title>
        <authorList>
            <person name="Vannier P."/>
            <person name="Marteinsson V.T."/>
            <person name="Fridjonsson O.H."/>
            <person name="Oger P."/>
            <person name="Jebbar M."/>
        </authorList>
    </citation>
    <scope>NUCLEOTIDE SEQUENCE [LARGE SCALE GENOMIC DNA]</scope>
    <source>
        <strain evidence="2">DSM 11836 / MP</strain>
    </source>
</reference>
<dbReference type="AlphaFoldDB" id="F0LKI6"/>